<dbReference type="OrthoDB" id="538223at2759"/>
<dbReference type="InterPro" id="IPR027417">
    <property type="entry name" value="P-loop_NTPase"/>
</dbReference>
<keyword evidence="2" id="KW-0443">Lipid metabolism</keyword>
<dbReference type="Pfam" id="PF24883">
    <property type="entry name" value="NPHP3_N"/>
    <property type="match status" value="1"/>
</dbReference>
<reference evidence="6" key="2">
    <citation type="submission" date="2015-01" db="EMBL/GenBank/DDBJ databases">
        <title>Evolutionary Origins and Diversification of the Mycorrhizal Mutualists.</title>
        <authorList>
            <consortium name="DOE Joint Genome Institute"/>
            <consortium name="Mycorrhizal Genomics Consortium"/>
            <person name="Kohler A."/>
            <person name="Kuo A."/>
            <person name="Nagy L.G."/>
            <person name="Floudas D."/>
            <person name="Copeland A."/>
            <person name="Barry K.W."/>
            <person name="Cichocki N."/>
            <person name="Veneault-Fourrey C."/>
            <person name="LaButti K."/>
            <person name="Lindquist E.A."/>
            <person name="Lipzen A."/>
            <person name="Lundell T."/>
            <person name="Morin E."/>
            <person name="Murat C."/>
            <person name="Riley R."/>
            <person name="Ohm R."/>
            <person name="Sun H."/>
            <person name="Tunlid A."/>
            <person name="Henrissat B."/>
            <person name="Grigoriev I.V."/>
            <person name="Hibbett D.S."/>
            <person name="Martin F."/>
        </authorList>
    </citation>
    <scope>NUCLEOTIDE SEQUENCE [LARGE SCALE GENOMIC DNA]</scope>
    <source>
        <strain evidence="6">MAFF 305830</strain>
    </source>
</reference>
<keyword evidence="1" id="KW-0677">Repeat</keyword>
<dbReference type="GO" id="GO:0046486">
    <property type="term" value="P:glycerolipid metabolic process"/>
    <property type="evidence" value="ECO:0007669"/>
    <property type="project" value="UniProtKB-ARBA"/>
</dbReference>
<dbReference type="SUPFAM" id="SSF52151">
    <property type="entry name" value="FabD/lysophospholipase-like"/>
    <property type="match status" value="1"/>
</dbReference>
<organism evidence="5 6">
    <name type="scientific">Serendipita vermifera MAFF 305830</name>
    <dbReference type="NCBI Taxonomy" id="933852"/>
    <lineage>
        <taxon>Eukaryota</taxon>
        <taxon>Fungi</taxon>
        <taxon>Dikarya</taxon>
        <taxon>Basidiomycota</taxon>
        <taxon>Agaricomycotina</taxon>
        <taxon>Agaricomycetes</taxon>
        <taxon>Sebacinales</taxon>
        <taxon>Serendipitaceae</taxon>
        <taxon>Serendipita</taxon>
    </lineage>
</organism>
<evidence type="ECO:0000256" key="1">
    <source>
        <dbReference type="ARBA" id="ARBA00022737"/>
    </source>
</evidence>
<accession>A0A0C2WVP3</accession>
<feature type="short sequence motif" description="GXGXXG" evidence="3">
    <location>
        <begin position="14"/>
        <end position="19"/>
    </location>
</feature>
<dbReference type="InterPro" id="IPR002641">
    <property type="entry name" value="PNPLA_dom"/>
</dbReference>
<proteinExistence type="predicted"/>
<evidence type="ECO:0000256" key="3">
    <source>
        <dbReference type="PROSITE-ProRule" id="PRU01161"/>
    </source>
</evidence>
<name>A0A0C2WVP3_SERVB</name>
<protein>
    <recommendedName>
        <fullName evidence="4">PNPLA domain-containing protein</fullName>
    </recommendedName>
</protein>
<dbReference type="HOGENOM" id="CLU_000288_6_11_1"/>
<comment type="caution">
    <text evidence="3">Lacks conserved residue(s) required for the propagation of feature annotation.</text>
</comment>
<dbReference type="Pfam" id="PF01734">
    <property type="entry name" value="Patatin"/>
    <property type="match status" value="1"/>
</dbReference>
<evidence type="ECO:0000313" key="5">
    <source>
        <dbReference type="EMBL" id="KIM21462.1"/>
    </source>
</evidence>
<feature type="domain" description="PNPLA" evidence="4">
    <location>
        <begin position="10"/>
        <end position="207"/>
    </location>
</feature>
<dbReference type="PANTHER" id="PTHR10039">
    <property type="entry name" value="AMELOGENIN"/>
    <property type="match status" value="1"/>
</dbReference>
<gene>
    <name evidence="5" type="ORF">M408DRAFT_333430</name>
</gene>
<dbReference type="SUPFAM" id="SSF52540">
    <property type="entry name" value="P-loop containing nucleoside triphosphate hydrolases"/>
    <property type="match status" value="1"/>
</dbReference>
<evidence type="ECO:0000256" key="2">
    <source>
        <dbReference type="ARBA" id="ARBA00023098"/>
    </source>
</evidence>
<sequence length="782" mass="86380">MKSRTNLRLASFGGGGVRGLSQLEIMSNIMHRLNWENDLNDSQGILPYQHFDLIGGSGTGGLIAIMLAKLHMSADEAAEEFCTIIDHVFVPVDITPKERIDRLKSCVENMMKMKDLPLDMKLLDDAQSDSCTCFVVASFRNNVSSKICLRSYPVRSHQILPITVVEAALASCATVSLFDPVAVGTGRKRKEYIAASLGATNPIREVITEAHSLFGGESTVACLLSVGTGHPGIIALTSGQEDVDLNRAMRDIMNDCTQKAREVEDQIGQSGIYFRFSVDQGMQNNISNATDAAWIVTQTETYLEGQNRKLEALSKTGECLRNSISLNQLESSDIIISADKMSMNGNTVVLEEIGKIYQDNVVARLKPSDVQSTCPIDECMEGTREDILRTLLDWVADSGATNIFWLNGQAGVGKSAIAASLVEKLRDIARLGSSFFFQREKSDAMTTGALWRTVAYGLARQYPTLRKHFIAPLEANEALLTTVNIDKIFLKLIHDPLVAWEEVGEKGAVVVVIDALDECGGLDGQHSNHRINLMRTLKSWSMLPRRFKLVVTSRAEPDIVHLFSTIEHGSFEILSGKMVHPKSSEDIERFLEYHLGQIAARSHDALAPDWPGRPIIKWLAQLAAGFFIWADTVIRFLKRGEPREQLNRILGGASMGELAGLYSSILEASFVEPSEIVMESFHRIVGAIILAKEPLTASSLARLCSVDHSTLSYILNGLQSVVDSGDAIRFNHQSFVDFLLNPTECRSGFLIDLHRQTRYMTLQAGGGKDERWVEHRSLLQLP</sequence>
<dbReference type="InterPro" id="IPR056884">
    <property type="entry name" value="NPHP3-like_N"/>
</dbReference>
<evidence type="ECO:0000313" key="6">
    <source>
        <dbReference type="Proteomes" id="UP000054097"/>
    </source>
</evidence>
<dbReference type="AlphaFoldDB" id="A0A0C2WVP3"/>
<dbReference type="EMBL" id="KN824382">
    <property type="protein sequence ID" value="KIM21462.1"/>
    <property type="molecule type" value="Genomic_DNA"/>
</dbReference>
<dbReference type="Proteomes" id="UP000054097">
    <property type="component" value="Unassembled WGS sequence"/>
</dbReference>
<dbReference type="InterPro" id="IPR016035">
    <property type="entry name" value="Acyl_Trfase/lysoPLipase"/>
</dbReference>
<evidence type="ECO:0000259" key="4">
    <source>
        <dbReference type="PROSITE" id="PS51635"/>
    </source>
</evidence>
<dbReference type="PANTHER" id="PTHR10039:SF17">
    <property type="entry name" value="FUNGAL STAND N-TERMINAL GOODBYE DOMAIN-CONTAINING PROTEIN-RELATED"/>
    <property type="match status" value="1"/>
</dbReference>
<dbReference type="PROSITE" id="PS51635">
    <property type="entry name" value="PNPLA"/>
    <property type="match status" value="1"/>
</dbReference>
<reference evidence="5 6" key="1">
    <citation type="submission" date="2014-04" db="EMBL/GenBank/DDBJ databases">
        <authorList>
            <consortium name="DOE Joint Genome Institute"/>
            <person name="Kuo A."/>
            <person name="Zuccaro A."/>
            <person name="Kohler A."/>
            <person name="Nagy L.G."/>
            <person name="Floudas D."/>
            <person name="Copeland A."/>
            <person name="Barry K.W."/>
            <person name="Cichocki N."/>
            <person name="Veneault-Fourrey C."/>
            <person name="LaButti K."/>
            <person name="Lindquist E.A."/>
            <person name="Lipzen A."/>
            <person name="Lundell T."/>
            <person name="Morin E."/>
            <person name="Murat C."/>
            <person name="Sun H."/>
            <person name="Tunlid A."/>
            <person name="Henrissat B."/>
            <person name="Grigoriev I.V."/>
            <person name="Hibbett D.S."/>
            <person name="Martin F."/>
            <person name="Nordberg H.P."/>
            <person name="Cantor M.N."/>
            <person name="Hua S.X."/>
        </authorList>
    </citation>
    <scope>NUCLEOTIDE SEQUENCE [LARGE SCALE GENOMIC DNA]</scope>
    <source>
        <strain evidence="5 6">MAFF 305830</strain>
    </source>
</reference>
<dbReference type="Gene3D" id="3.40.50.300">
    <property type="entry name" value="P-loop containing nucleotide triphosphate hydrolases"/>
    <property type="match status" value="1"/>
</dbReference>
<keyword evidence="6" id="KW-1185">Reference proteome</keyword>
<dbReference type="Gene3D" id="3.40.1090.10">
    <property type="entry name" value="Cytosolic phospholipase A2 catalytic domain"/>
    <property type="match status" value="1"/>
</dbReference>